<evidence type="ECO:0000256" key="6">
    <source>
        <dbReference type="ARBA" id="ARBA00023136"/>
    </source>
</evidence>
<evidence type="ECO:0000256" key="1">
    <source>
        <dbReference type="ARBA" id="ARBA00004651"/>
    </source>
</evidence>
<gene>
    <name evidence="9" type="ORF">B5M45_24520</name>
</gene>
<dbReference type="InterPro" id="IPR011701">
    <property type="entry name" value="MFS"/>
</dbReference>
<dbReference type="PANTHER" id="PTHR43124:SF3">
    <property type="entry name" value="CHLORAMPHENICOL EFFLUX PUMP RV0191"/>
    <property type="match status" value="1"/>
</dbReference>
<feature type="transmembrane region" description="Helical" evidence="7">
    <location>
        <begin position="146"/>
        <end position="164"/>
    </location>
</feature>
<keyword evidence="6 7" id="KW-0472">Membrane</keyword>
<reference evidence="9 10" key="1">
    <citation type="submission" date="2017-03" db="EMBL/GenBank/DDBJ databases">
        <title>Genomic insights into Mycobacterium simiae human colonization.</title>
        <authorList>
            <person name="Steffani J.L."/>
            <person name="Brunck M.E."/>
            <person name="Cruz E."/>
            <person name="Montiel R."/>
            <person name="Barona F."/>
        </authorList>
    </citation>
    <scope>NUCLEOTIDE SEQUENCE [LARGE SCALE GENOMIC DNA]</scope>
    <source>
        <strain evidence="9 10">MsiGto</strain>
    </source>
</reference>
<comment type="caution">
    <text evidence="9">The sequence shown here is derived from an EMBL/GenBank/DDBJ whole genome shotgun (WGS) entry which is preliminary data.</text>
</comment>
<evidence type="ECO:0000256" key="4">
    <source>
        <dbReference type="ARBA" id="ARBA00022692"/>
    </source>
</evidence>
<dbReference type="STRING" id="1784.VC42_21600"/>
<dbReference type="AlphaFoldDB" id="A0A1X0XS87"/>
<feature type="transmembrane region" description="Helical" evidence="7">
    <location>
        <begin position="82"/>
        <end position="104"/>
    </location>
</feature>
<dbReference type="PRINTS" id="PR01035">
    <property type="entry name" value="TCRTETA"/>
</dbReference>
<dbReference type="SUPFAM" id="SSF103473">
    <property type="entry name" value="MFS general substrate transporter"/>
    <property type="match status" value="1"/>
</dbReference>
<dbReference type="GO" id="GO:0005886">
    <property type="term" value="C:plasma membrane"/>
    <property type="evidence" value="ECO:0007669"/>
    <property type="project" value="UniProtKB-SubCell"/>
</dbReference>
<dbReference type="EMBL" id="MZZM01000030">
    <property type="protein sequence ID" value="ORJ55772.1"/>
    <property type="molecule type" value="Genomic_DNA"/>
</dbReference>
<feature type="transmembrane region" description="Helical" evidence="7">
    <location>
        <begin position="195"/>
        <end position="217"/>
    </location>
</feature>
<feature type="transmembrane region" description="Helical" evidence="7">
    <location>
        <begin position="282"/>
        <end position="304"/>
    </location>
</feature>
<evidence type="ECO:0000313" key="9">
    <source>
        <dbReference type="EMBL" id="ORJ55772.1"/>
    </source>
</evidence>
<dbReference type="InterPro" id="IPR005829">
    <property type="entry name" value="Sugar_transporter_CS"/>
</dbReference>
<dbReference type="InterPro" id="IPR001958">
    <property type="entry name" value="Tet-R_TetA/multi-R_MdtG-like"/>
</dbReference>
<evidence type="ECO:0000313" key="10">
    <source>
        <dbReference type="Proteomes" id="UP000193040"/>
    </source>
</evidence>
<sequence>MIALGYGVISPALPTFARTFGVSIKAVTFLVTVFSLSRLCFAPVSGVLAQRLGERRIYIGGLLIVAVSTAACAFSQAYWQLLVFRVFSGIGSTMFYVSALGLMIHISPPDARGRIAGLFTTSFMVGAVGGPAVGGLAAGWGLTAPFVVYGLAMLGVATVLFYSLRNSALAAPPPPTRSTVTMREALRIRAYRSALLSNFATGWSAFGLRVALVPLFISDVMGRGVGVIGVVLAAFAGGNALAVVPSGYLSDRMGRRTLLIVGLVTSGLATGWLGFVSTLPTFLVAAAVVGAMTGIFMSPLQAAVADILGSEARAGLPVATVQMMSDLGAIVGSLVVGWAAEQWSYTWGFTISGLVLLIAAIGWMVAPETRTTLDAEEEFLAGEADVEPV</sequence>
<feature type="transmembrane region" description="Helical" evidence="7">
    <location>
        <begin position="257"/>
        <end position="276"/>
    </location>
</feature>
<feature type="transmembrane region" description="Helical" evidence="7">
    <location>
        <begin position="56"/>
        <end position="76"/>
    </location>
</feature>
<comment type="similarity">
    <text evidence="2">Belongs to the major facilitator superfamily. TCR/Tet family.</text>
</comment>
<dbReference type="CDD" id="cd17325">
    <property type="entry name" value="MFS_MdtG_SLC18_like"/>
    <property type="match status" value="1"/>
</dbReference>
<dbReference type="InterPro" id="IPR050189">
    <property type="entry name" value="MFS_Efflux_Transporters"/>
</dbReference>
<protein>
    <submittedName>
        <fullName evidence="9">MFS transporter</fullName>
    </submittedName>
</protein>
<dbReference type="PANTHER" id="PTHR43124">
    <property type="entry name" value="PURINE EFFLUX PUMP PBUE"/>
    <property type="match status" value="1"/>
</dbReference>
<dbReference type="InterPro" id="IPR020846">
    <property type="entry name" value="MFS_dom"/>
</dbReference>
<comment type="subcellular location">
    <subcellularLocation>
        <location evidence="1">Cell membrane</location>
        <topology evidence="1">Multi-pass membrane protein</topology>
    </subcellularLocation>
</comment>
<name>A0A1X0XS87_MYCSI</name>
<dbReference type="PROSITE" id="PS50850">
    <property type="entry name" value="MFS"/>
    <property type="match status" value="1"/>
</dbReference>
<proteinExistence type="inferred from homology"/>
<dbReference type="Pfam" id="PF07690">
    <property type="entry name" value="MFS_1"/>
    <property type="match status" value="1"/>
</dbReference>
<dbReference type="InterPro" id="IPR036259">
    <property type="entry name" value="MFS_trans_sf"/>
</dbReference>
<evidence type="ECO:0000256" key="5">
    <source>
        <dbReference type="ARBA" id="ARBA00022989"/>
    </source>
</evidence>
<feature type="transmembrane region" description="Helical" evidence="7">
    <location>
        <begin position="223"/>
        <end position="245"/>
    </location>
</feature>
<accession>A0A1X0XS87</accession>
<evidence type="ECO:0000259" key="8">
    <source>
        <dbReference type="PROSITE" id="PS50850"/>
    </source>
</evidence>
<keyword evidence="5 7" id="KW-1133">Transmembrane helix</keyword>
<feature type="transmembrane region" description="Helical" evidence="7">
    <location>
        <begin position="345"/>
        <end position="366"/>
    </location>
</feature>
<dbReference type="GO" id="GO:0022857">
    <property type="term" value="F:transmembrane transporter activity"/>
    <property type="evidence" value="ECO:0007669"/>
    <property type="project" value="InterPro"/>
</dbReference>
<dbReference type="PROSITE" id="PS00216">
    <property type="entry name" value="SUGAR_TRANSPORT_1"/>
    <property type="match status" value="1"/>
</dbReference>
<dbReference type="RefSeq" id="WP_061560121.1">
    <property type="nucleotide sequence ID" value="NZ_MZZM01000030.1"/>
</dbReference>
<feature type="transmembrane region" description="Helical" evidence="7">
    <location>
        <begin position="316"/>
        <end position="339"/>
    </location>
</feature>
<organism evidence="9 10">
    <name type="scientific">Mycobacterium simiae</name>
    <name type="common">Mycobacterium habana</name>
    <dbReference type="NCBI Taxonomy" id="1784"/>
    <lineage>
        <taxon>Bacteria</taxon>
        <taxon>Bacillati</taxon>
        <taxon>Actinomycetota</taxon>
        <taxon>Actinomycetes</taxon>
        <taxon>Mycobacteriales</taxon>
        <taxon>Mycobacteriaceae</taxon>
        <taxon>Mycobacterium</taxon>
        <taxon>Mycobacterium simiae complex</taxon>
    </lineage>
</organism>
<feature type="domain" description="Major facilitator superfamily (MFS) profile" evidence="8">
    <location>
        <begin position="1"/>
        <end position="370"/>
    </location>
</feature>
<evidence type="ECO:0000256" key="3">
    <source>
        <dbReference type="ARBA" id="ARBA00022475"/>
    </source>
</evidence>
<evidence type="ECO:0000256" key="2">
    <source>
        <dbReference type="ARBA" id="ARBA00007520"/>
    </source>
</evidence>
<keyword evidence="3" id="KW-1003">Cell membrane</keyword>
<feature type="transmembrane region" description="Helical" evidence="7">
    <location>
        <begin position="116"/>
        <end position="140"/>
    </location>
</feature>
<keyword evidence="4 7" id="KW-0812">Transmembrane</keyword>
<dbReference type="Proteomes" id="UP000193040">
    <property type="component" value="Unassembled WGS sequence"/>
</dbReference>
<keyword evidence="10" id="KW-1185">Reference proteome</keyword>
<dbReference type="Gene3D" id="1.20.1250.20">
    <property type="entry name" value="MFS general substrate transporter like domains"/>
    <property type="match status" value="2"/>
</dbReference>
<evidence type="ECO:0000256" key="7">
    <source>
        <dbReference type="SAM" id="Phobius"/>
    </source>
</evidence>